<evidence type="ECO:0008006" key="4">
    <source>
        <dbReference type="Google" id="ProtNLM"/>
    </source>
</evidence>
<keyword evidence="1" id="KW-1133">Transmembrane helix</keyword>
<proteinExistence type="predicted"/>
<gene>
    <name evidence="2" type="ORF">JFN94_12145</name>
</gene>
<organism evidence="2 3">
    <name type="scientific">Burkholderia anthina</name>
    <dbReference type="NCBI Taxonomy" id="179879"/>
    <lineage>
        <taxon>Bacteria</taxon>
        <taxon>Pseudomonadati</taxon>
        <taxon>Pseudomonadota</taxon>
        <taxon>Betaproteobacteria</taxon>
        <taxon>Burkholderiales</taxon>
        <taxon>Burkholderiaceae</taxon>
        <taxon>Burkholderia</taxon>
        <taxon>Burkholderia cepacia complex</taxon>
    </lineage>
</organism>
<name>A0A7T6VHV2_9BURK</name>
<evidence type="ECO:0000256" key="1">
    <source>
        <dbReference type="SAM" id="Phobius"/>
    </source>
</evidence>
<keyword evidence="1" id="KW-0472">Membrane</keyword>
<dbReference type="AlphaFoldDB" id="A0A7T6VHV2"/>
<protein>
    <recommendedName>
        <fullName evidence="4">DUF4760 domain-containing protein</fullName>
    </recommendedName>
</protein>
<dbReference type="EMBL" id="CP066769">
    <property type="protein sequence ID" value="QQK04207.1"/>
    <property type="molecule type" value="Genomic_DNA"/>
</dbReference>
<evidence type="ECO:0000313" key="2">
    <source>
        <dbReference type="EMBL" id="QQK04207.1"/>
    </source>
</evidence>
<dbReference type="Proteomes" id="UP000596205">
    <property type="component" value="Chromosome 1"/>
</dbReference>
<feature type="transmembrane region" description="Helical" evidence="1">
    <location>
        <begin position="6"/>
        <end position="28"/>
    </location>
</feature>
<sequence>MQEWGTCWQALGVIATLVFGTFGLFKIYHELRRLNEQREKELQDKETSARLKRTEFFLTLHRRLFDDKDLFSVLKLIDGDKIQLKEEDMWDAKRKLLVFFEEIALLIRSNQIDKDVALYMFGYYSLCARYGKNFMCGIDAQREYWALFFEFSDEAERFFDSHKKGPPTSMAL</sequence>
<keyword evidence="1" id="KW-0812">Transmembrane</keyword>
<reference evidence="2 3" key="1">
    <citation type="submission" date="2020-12" db="EMBL/GenBank/DDBJ databases">
        <title>Complete genome sequence of Burkholderia anthina BJQ0011.</title>
        <authorList>
            <person name="Xu Y."/>
        </authorList>
    </citation>
    <scope>NUCLEOTIDE SEQUENCE [LARGE SCALE GENOMIC DNA]</scope>
    <source>
        <strain evidence="2 3">BJQ0011</strain>
    </source>
</reference>
<dbReference type="KEGG" id="bann:JFN94_12145"/>
<evidence type="ECO:0000313" key="3">
    <source>
        <dbReference type="Proteomes" id="UP000596205"/>
    </source>
</evidence>
<accession>A0A7T6VHV2</accession>